<dbReference type="GeneID" id="93375003"/>
<keyword evidence="1 3" id="KW-0560">Oxidoreductase</keyword>
<dbReference type="SUPFAM" id="SSF51316">
    <property type="entry name" value="Mss4-like"/>
    <property type="match status" value="1"/>
</dbReference>
<feature type="domain" description="MsrB" evidence="4">
    <location>
        <begin position="8"/>
        <end position="131"/>
    </location>
</feature>
<comment type="caution">
    <text evidence="3">Lacks conserved residue(s) required for the propagation of feature annotation.</text>
</comment>
<dbReference type="FunFam" id="2.170.150.20:FF:000003">
    <property type="entry name" value="Peptide methionine sulfoxide reductase MsrB"/>
    <property type="match status" value="1"/>
</dbReference>
<dbReference type="PROSITE" id="PS51790">
    <property type="entry name" value="MSRB"/>
    <property type="match status" value="1"/>
</dbReference>
<dbReference type="RefSeq" id="WP_033087088.1">
    <property type="nucleotide sequence ID" value="NZ_AP017900.1"/>
</dbReference>
<dbReference type="NCBIfam" id="TIGR00357">
    <property type="entry name" value="peptide-methionine (R)-S-oxide reductase MsrB"/>
    <property type="match status" value="1"/>
</dbReference>
<comment type="catalytic activity">
    <reaction evidence="2 3">
        <text>L-methionyl-[protein] + [thioredoxin]-disulfide + H2O = L-methionyl-(R)-S-oxide-[protein] + [thioredoxin]-dithiol</text>
        <dbReference type="Rhea" id="RHEA:24164"/>
        <dbReference type="Rhea" id="RHEA-COMP:10698"/>
        <dbReference type="Rhea" id="RHEA-COMP:10700"/>
        <dbReference type="Rhea" id="RHEA-COMP:12313"/>
        <dbReference type="Rhea" id="RHEA-COMP:12314"/>
        <dbReference type="ChEBI" id="CHEBI:15377"/>
        <dbReference type="ChEBI" id="CHEBI:16044"/>
        <dbReference type="ChEBI" id="CHEBI:29950"/>
        <dbReference type="ChEBI" id="CHEBI:45764"/>
        <dbReference type="ChEBI" id="CHEBI:50058"/>
        <dbReference type="EC" id="1.8.4.12"/>
    </reaction>
</comment>
<evidence type="ECO:0000259" key="4">
    <source>
        <dbReference type="PROSITE" id="PS51790"/>
    </source>
</evidence>
<sequence>MTREYNRNPAAVAALSPEQYHVTQENGTERAFTGEYWDNHEPGIYVDVVSGEPLFASVDKFESGSGWPSFTKPIDSSNVTEKRDMSHFMIRTEVRSFHGNSHLGHVFTDGPRDAGGLRYCINSASLRFIHLDDLEAQGYGQYRSLFTKEEA</sequence>
<evidence type="ECO:0000256" key="3">
    <source>
        <dbReference type="HAMAP-Rule" id="MF_01400"/>
    </source>
</evidence>
<dbReference type="KEGG" id="nsr:NS506_04885"/>
<dbReference type="AlphaFoldDB" id="A0ABC8AY75"/>
<dbReference type="Proteomes" id="UP000180166">
    <property type="component" value="Chromosome"/>
</dbReference>
<protein>
    <recommendedName>
        <fullName evidence="3">Peptide methionine sulfoxide reductase MsrB</fullName>
        <ecNumber evidence="3">1.8.4.12</ecNumber>
    </recommendedName>
    <alternativeName>
        <fullName evidence="3">Peptide-methionine (R)-S-oxide reductase</fullName>
    </alternativeName>
</protein>
<dbReference type="EMBL" id="CP017839">
    <property type="protein sequence ID" value="APA98931.1"/>
    <property type="molecule type" value="Genomic_DNA"/>
</dbReference>
<reference evidence="5 6" key="1">
    <citation type="submission" date="2016-10" db="EMBL/GenBank/DDBJ databases">
        <title>Genome sequence of Nocardia seriolae strain EM150506, isolated from Anguila japonica.</title>
        <authorList>
            <person name="Han H.-J."/>
        </authorList>
    </citation>
    <scope>NUCLEOTIDE SEQUENCE [LARGE SCALE GENOMIC DNA]</scope>
    <source>
        <strain evidence="5 6">EM150506</strain>
    </source>
</reference>
<proteinExistence type="inferred from homology"/>
<evidence type="ECO:0000313" key="5">
    <source>
        <dbReference type="EMBL" id="APA98931.1"/>
    </source>
</evidence>
<gene>
    <name evidence="3 5" type="primary">msrB</name>
    <name evidence="5" type="ORF">NS506_04885</name>
</gene>
<dbReference type="InterPro" id="IPR011057">
    <property type="entry name" value="Mss4-like_sf"/>
</dbReference>
<evidence type="ECO:0000256" key="1">
    <source>
        <dbReference type="ARBA" id="ARBA00023002"/>
    </source>
</evidence>
<evidence type="ECO:0000313" key="6">
    <source>
        <dbReference type="Proteomes" id="UP000180166"/>
    </source>
</evidence>
<dbReference type="PANTHER" id="PTHR10173">
    <property type="entry name" value="METHIONINE SULFOXIDE REDUCTASE"/>
    <property type="match status" value="1"/>
</dbReference>
<organism evidence="5 6">
    <name type="scientific">Nocardia seriolae</name>
    <dbReference type="NCBI Taxonomy" id="37332"/>
    <lineage>
        <taxon>Bacteria</taxon>
        <taxon>Bacillati</taxon>
        <taxon>Actinomycetota</taxon>
        <taxon>Actinomycetes</taxon>
        <taxon>Mycobacteriales</taxon>
        <taxon>Nocardiaceae</taxon>
        <taxon>Nocardia</taxon>
    </lineage>
</organism>
<dbReference type="Gene3D" id="2.170.150.20">
    <property type="entry name" value="Peptide methionine sulfoxide reductase"/>
    <property type="match status" value="1"/>
</dbReference>
<dbReference type="EC" id="1.8.4.12" evidence="3"/>
<dbReference type="HAMAP" id="MF_01400">
    <property type="entry name" value="MsrB"/>
    <property type="match status" value="1"/>
</dbReference>
<comment type="similarity">
    <text evidence="3">Belongs to the MsrB Met sulfoxide reductase family.</text>
</comment>
<dbReference type="InterPro" id="IPR002579">
    <property type="entry name" value="Met_Sox_Rdtase_MsrB_dom"/>
</dbReference>
<dbReference type="GO" id="GO:0033743">
    <property type="term" value="F:peptide-methionine (R)-S-oxide reductase activity"/>
    <property type="evidence" value="ECO:0007669"/>
    <property type="project" value="UniProtKB-UniRule"/>
</dbReference>
<dbReference type="Pfam" id="PF01641">
    <property type="entry name" value="SelR"/>
    <property type="match status" value="1"/>
</dbReference>
<evidence type="ECO:0000256" key="2">
    <source>
        <dbReference type="ARBA" id="ARBA00048488"/>
    </source>
</evidence>
<dbReference type="InterPro" id="IPR028427">
    <property type="entry name" value="Met_Sox_Rdtase_MsrB"/>
</dbReference>
<accession>A0ABC8AY75</accession>
<feature type="active site" description="Nucleophile" evidence="3">
    <location>
        <position position="120"/>
    </location>
</feature>
<dbReference type="PANTHER" id="PTHR10173:SF59">
    <property type="entry name" value="PEPTIDE METHIONINE SULFOXIDE REDUCTASE MSRA_MSRB"/>
    <property type="match status" value="1"/>
</dbReference>
<name>A0ABC8AY75_9NOCA</name>